<evidence type="ECO:0000256" key="7">
    <source>
        <dbReference type="ARBA" id="ARBA00023239"/>
    </source>
</evidence>
<dbReference type="InterPro" id="IPR012001">
    <property type="entry name" value="Thiamin_PyroP_enz_TPP-bd_dom"/>
</dbReference>
<dbReference type="InterPro" id="IPR012110">
    <property type="entry name" value="PDC/IPDC-like"/>
</dbReference>
<evidence type="ECO:0000256" key="1">
    <source>
        <dbReference type="ARBA" id="ARBA00001964"/>
    </source>
</evidence>
<feature type="binding site" evidence="8">
    <location>
        <position position="460"/>
    </location>
    <ligand>
        <name>Mg(2+)</name>
        <dbReference type="ChEBI" id="CHEBI:18420"/>
    </ligand>
</feature>
<feature type="binding site" evidence="8">
    <location>
        <position position="489"/>
    </location>
    <ligand>
        <name>Mg(2+)</name>
        <dbReference type="ChEBI" id="CHEBI:18420"/>
    </ligand>
</feature>
<dbReference type="GO" id="GO:0000949">
    <property type="term" value="P:aromatic amino acid family catabolic process to alcohol via Ehrlich pathway"/>
    <property type="evidence" value="ECO:0007669"/>
    <property type="project" value="TreeGrafter"/>
</dbReference>
<dbReference type="GO" id="GO:0005829">
    <property type="term" value="C:cytosol"/>
    <property type="evidence" value="ECO:0007669"/>
    <property type="project" value="TreeGrafter"/>
</dbReference>
<evidence type="ECO:0000256" key="5">
    <source>
        <dbReference type="ARBA" id="ARBA00022842"/>
    </source>
</evidence>
<dbReference type="InterPro" id="IPR012000">
    <property type="entry name" value="Thiamin_PyroP_enz_cen_dom"/>
</dbReference>
<name>A0AAV5QHG5_9ASCO</name>
<evidence type="ECO:0000256" key="8">
    <source>
        <dbReference type="PIRSR" id="PIRSR036565-2"/>
    </source>
</evidence>
<dbReference type="PANTHER" id="PTHR43452">
    <property type="entry name" value="PYRUVATE DECARBOXYLASE"/>
    <property type="match status" value="1"/>
</dbReference>
<dbReference type="InterPro" id="IPR047214">
    <property type="entry name" value="TPP_PDC_IPDC"/>
</dbReference>
<reference evidence="13 14" key="1">
    <citation type="journal article" date="2023" name="Elife">
        <title>Identification of key yeast species and microbe-microbe interactions impacting larval growth of Drosophila in the wild.</title>
        <authorList>
            <person name="Mure A."/>
            <person name="Sugiura Y."/>
            <person name="Maeda R."/>
            <person name="Honda K."/>
            <person name="Sakurai N."/>
            <person name="Takahashi Y."/>
            <person name="Watada M."/>
            <person name="Katoh T."/>
            <person name="Gotoh A."/>
            <person name="Gotoh Y."/>
            <person name="Taniguchi I."/>
            <person name="Nakamura K."/>
            <person name="Hayashi T."/>
            <person name="Katayama T."/>
            <person name="Uemura T."/>
            <person name="Hattori Y."/>
        </authorList>
    </citation>
    <scope>NUCLEOTIDE SEQUENCE [LARGE SCALE GENOMIC DNA]</scope>
    <source>
        <strain evidence="13 14">SC-9</strain>
    </source>
</reference>
<keyword evidence="3 8" id="KW-0479">Metal-binding</keyword>
<evidence type="ECO:0000256" key="2">
    <source>
        <dbReference type="ARBA" id="ARBA00007812"/>
    </source>
</evidence>
<dbReference type="PIRSF" id="PIRSF036565">
    <property type="entry name" value="Pyruvt_ip_decrb"/>
    <property type="match status" value="1"/>
</dbReference>
<proteinExistence type="inferred from homology"/>
<dbReference type="GO" id="GO:0030976">
    <property type="term" value="F:thiamine pyrophosphate binding"/>
    <property type="evidence" value="ECO:0007669"/>
    <property type="project" value="InterPro"/>
</dbReference>
<keyword evidence="7" id="KW-0456">Lyase</keyword>
<dbReference type="GeneID" id="90072272"/>
<dbReference type="CDD" id="cd02005">
    <property type="entry name" value="TPP_PDC_IPDC"/>
    <property type="match status" value="1"/>
</dbReference>
<feature type="domain" description="Thiamine pyrophosphate enzyme TPP-binding" evidence="11">
    <location>
        <begin position="417"/>
        <end position="543"/>
    </location>
</feature>
<evidence type="ECO:0000313" key="14">
    <source>
        <dbReference type="Proteomes" id="UP001360560"/>
    </source>
</evidence>
<gene>
    <name evidence="13" type="ORF">DASC09_016180</name>
</gene>
<keyword evidence="14" id="KW-1185">Reference proteome</keyword>
<evidence type="ECO:0000256" key="9">
    <source>
        <dbReference type="RuleBase" id="RU362132"/>
    </source>
</evidence>
<accession>A0AAV5QHG5</accession>
<comment type="cofactor">
    <cofactor evidence="8">
        <name>Mg(2+)</name>
        <dbReference type="ChEBI" id="CHEBI:18420"/>
    </cofactor>
    <text evidence="8">Binds 1 Mg(2+) per subunit.</text>
</comment>
<evidence type="ECO:0000259" key="12">
    <source>
        <dbReference type="Pfam" id="PF02776"/>
    </source>
</evidence>
<dbReference type="Gene3D" id="3.40.50.1220">
    <property type="entry name" value="TPP-binding domain"/>
    <property type="match status" value="1"/>
</dbReference>
<protein>
    <submittedName>
        <fullName evidence="13">Indolepyruvate decarboxylase 1</fullName>
    </submittedName>
</protein>
<keyword evidence="6 9" id="KW-0786">Thiamine pyrophosphate</keyword>
<dbReference type="FunFam" id="3.40.50.970:FF:000019">
    <property type="entry name" value="Pyruvate decarboxylase isozyme"/>
    <property type="match status" value="1"/>
</dbReference>
<dbReference type="AlphaFoldDB" id="A0AAV5QHG5"/>
<dbReference type="GO" id="GO:0005634">
    <property type="term" value="C:nucleus"/>
    <property type="evidence" value="ECO:0007669"/>
    <property type="project" value="TreeGrafter"/>
</dbReference>
<sequence>MTGAAANSTKVPLGLYIFTRLHQVGIDTVFGLPGDFNLALLDYIYDVPEMKWAGNANELNAAYAADGYARIKKLSALITTYGVGELSTLCGIGGAASESLGVIHIVGTPSTEAQSKKLLLHHTLGDGDFNVFQRMSSELSKATYSIDDIKTATKHIDDAIKTAWTYQKPVYVGLPTNFVNMEVDASLLKTPIDLTLPPNDPATEDEIFEEILRLVAKCKNPIILVDACAVRYNVKEETEKLMAITQFPTFVSPMGKSAVTEEDPRFGGVYIGSLSTPEVKEVVNSADLVISVGSLMSDFNTGSFTYGFDIHNMIEFHSDYTKIKRAIYPKTQMQSLLKKITTNENWISRLKAANSAYVPKDHPIPAAHYKPEKEMTDDSSLTQAWFWNELSTWLQEGDIIITETGTSAFGIASTKFPKNTIGISQVLWGSIGYTVGSCLGASFASTELAKPRRVLLFVGDGSLQLTVQEISTMIRWNLTPYLFVLNNSGYTIEKLIHGPTAGYNEIQPWRHQLLLKTFGATEENSESMEIKTVKEVKDLFKDVEFSKADKIRLVELFFPIMDAPDSLVKQAEMTASTNKK</sequence>
<dbReference type="InterPro" id="IPR047213">
    <property type="entry name" value="TPP_PYR_PDC_IPDC-like"/>
</dbReference>
<dbReference type="RefSeq" id="XP_064851293.1">
    <property type="nucleotide sequence ID" value="XM_064995221.1"/>
</dbReference>
<evidence type="ECO:0000313" key="13">
    <source>
        <dbReference type="EMBL" id="GMM34293.1"/>
    </source>
</evidence>
<comment type="caution">
    <text evidence="13">The sequence shown here is derived from an EMBL/GenBank/DDBJ whole genome shotgun (WGS) entry which is preliminary data.</text>
</comment>
<dbReference type="SUPFAM" id="SSF52467">
    <property type="entry name" value="DHS-like NAD/FAD-binding domain"/>
    <property type="match status" value="1"/>
</dbReference>
<dbReference type="CDD" id="cd07038">
    <property type="entry name" value="TPP_PYR_PDC_IPDC_like"/>
    <property type="match status" value="1"/>
</dbReference>
<dbReference type="GO" id="GO:0000287">
    <property type="term" value="F:magnesium ion binding"/>
    <property type="evidence" value="ECO:0007669"/>
    <property type="project" value="InterPro"/>
</dbReference>
<evidence type="ECO:0000256" key="3">
    <source>
        <dbReference type="ARBA" id="ARBA00022723"/>
    </source>
</evidence>
<dbReference type="Proteomes" id="UP001360560">
    <property type="component" value="Unassembled WGS sequence"/>
</dbReference>
<feature type="domain" description="Thiamine pyrophosphate enzyme central" evidence="10">
    <location>
        <begin position="209"/>
        <end position="335"/>
    </location>
</feature>
<dbReference type="GO" id="GO:0004737">
    <property type="term" value="F:pyruvate decarboxylase activity"/>
    <property type="evidence" value="ECO:0007669"/>
    <property type="project" value="TreeGrafter"/>
</dbReference>
<evidence type="ECO:0000256" key="6">
    <source>
        <dbReference type="ARBA" id="ARBA00023052"/>
    </source>
</evidence>
<organism evidence="13 14">
    <name type="scientific">Saccharomycopsis crataegensis</name>
    <dbReference type="NCBI Taxonomy" id="43959"/>
    <lineage>
        <taxon>Eukaryota</taxon>
        <taxon>Fungi</taxon>
        <taxon>Dikarya</taxon>
        <taxon>Ascomycota</taxon>
        <taxon>Saccharomycotina</taxon>
        <taxon>Saccharomycetes</taxon>
        <taxon>Saccharomycopsidaceae</taxon>
        <taxon>Saccharomycopsis</taxon>
    </lineage>
</organism>
<dbReference type="InterPro" id="IPR011766">
    <property type="entry name" value="TPP_enzyme_TPP-bd"/>
</dbReference>
<dbReference type="Pfam" id="PF00205">
    <property type="entry name" value="TPP_enzyme_M"/>
    <property type="match status" value="1"/>
</dbReference>
<keyword evidence="5 8" id="KW-0460">Magnesium</keyword>
<evidence type="ECO:0000256" key="4">
    <source>
        <dbReference type="ARBA" id="ARBA00022793"/>
    </source>
</evidence>
<dbReference type="PANTHER" id="PTHR43452:SF30">
    <property type="entry name" value="PYRUVATE DECARBOXYLASE ISOZYME 1-RELATED"/>
    <property type="match status" value="1"/>
</dbReference>
<evidence type="ECO:0000259" key="11">
    <source>
        <dbReference type="Pfam" id="PF02775"/>
    </source>
</evidence>
<dbReference type="EMBL" id="BTFZ01000002">
    <property type="protein sequence ID" value="GMM34293.1"/>
    <property type="molecule type" value="Genomic_DNA"/>
</dbReference>
<dbReference type="InterPro" id="IPR029061">
    <property type="entry name" value="THDP-binding"/>
</dbReference>
<dbReference type="Pfam" id="PF02775">
    <property type="entry name" value="TPP_enzyme_C"/>
    <property type="match status" value="1"/>
</dbReference>
<evidence type="ECO:0000259" key="10">
    <source>
        <dbReference type="Pfam" id="PF00205"/>
    </source>
</evidence>
<dbReference type="Pfam" id="PF02776">
    <property type="entry name" value="TPP_enzyme_N"/>
    <property type="match status" value="1"/>
</dbReference>
<dbReference type="InterPro" id="IPR029035">
    <property type="entry name" value="DHS-like_NAD/FAD-binding_dom"/>
</dbReference>
<dbReference type="SUPFAM" id="SSF52518">
    <property type="entry name" value="Thiamin diphosphate-binding fold (THDP-binding)"/>
    <property type="match status" value="2"/>
</dbReference>
<keyword evidence="4" id="KW-0210">Decarboxylase</keyword>
<feature type="binding site" evidence="8">
    <location>
        <position position="487"/>
    </location>
    <ligand>
        <name>Mg(2+)</name>
        <dbReference type="ChEBI" id="CHEBI:18420"/>
    </ligand>
</feature>
<comment type="similarity">
    <text evidence="2 9">Belongs to the TPP enzyme family.</text>
</comment>
<dbReference type="FunFam" id="3.40.50.970:FF:000024">
    <property type="entry name" value="Pyruvate decarboxylase isozyme"/>
    <property type="match status" value="1"/>
</dbReference>
<feature type="domain" description="Thiamine pyrophosphate enzyme N-terminal TPP-binding" evidence="12">
    <location>
        <begin position="16"/>
        <end position="121"/>
    </location>
</feature>
<comment type="cofactor">
    <cofactor evidence="1">
        <name>thiamine diphosphate</name>
        <dbReference type="ChEBI" id="CHEBI:58937"/>
    </cofactor>
</comment>
<dbReference type="Gene3D" id="3.40.50.970">
    <property type="match status" value="2"/>
</dbReference>